<dbReference type="FunFam" id="1.20.140.10:FF:000001">
    <property type="entry name" value="Acyl-CoA dehydrogenase"/>
    <property type="match status" value="1"/>
</dbReference>
<accession>A0A520KQK4</accession>
<protein>
    <submittedName>
        <fullName evidence="10">Acyl-CoA dehydrogenase</fullName>
    </submittedName>
</protein>
<evidence type="ECO:0000256" key="2">
    <source>
        <dbReference type="ARBA" id="ARBA00009347"/>
    </source>
</evidence>
<evidence type="ECO:0000256" key="4">
    <source>
        <dbReference type="ARBA" id="ARBA00022827"/>
    </source>
</evidence>
<evidence type="ECO:0000259" key="9">
    <source>
        <dbReference type="Pfam" id="PF02771"/>
    </source>
</evidence>
<comment type="similarity">
    <text evidence="2 6">Belongs to the acyl-CoA dehydrogenase family.</text>
</comment>
<dbReference type="Gene3D" id="1.20.140.10">
    <property type="entry name" value="Butyryl-CoA Dehydrogenase, subunit A, domain 3"/>
    <property type="match status" value="1"/>
</dbReference>
<evidence type="ECO:0000313" key="10">
    <source>
        <dbReference type="EMBL" id="RZN63850.1"/>
    </source>
</evidence>
<comment type="cofactor">
    <cofactor evidence="1 6">
        <name>FAD</name>
        <dbReference type="ChEBI" id="CHEBI:57692"/>
    </cofactor>
</comment>
<evidence type="ECO:0000256" key="1">
    <source>
        <dbReference type="ARBA" id="ARBA00001974"/>
    </source>
</evidence>
<keyword evidence="3 6" id="KW-0285">Flavoprotein</keyword>
<dbReference type="Proteomes" id="UP000317158">
    <property type="component" value="Unassembled WGS sequence"/>
</dbReference>
<feature type="domain" description="Acyl-CoA dehydrogenase/oxidase N-terminal" evidence="9">
    <location>
        <begin position="6"/>
        <end position="118"/>
    </location>
</feature>
<dbReference type="GO" id="GO:0003995">
    <property type="term" value="F:acyl-CoA dehydrogenase activity"/>
    <property type="evidence" value="ECO:0007669"/>
    <property type="project" value="InterPro"/>
</dbReference>
<dbReference type="PIRSF" id="PIRSF016578">
    <property type="entry name" value="HsaA"/>
    <property type="match status" value="1"/>
</dbReference>
<dbReference type="Pfam" id="PF00441">
    <property type="entry name" value="Acyl-CoA_dh_1"/>
    <property type="match status" value="1"/>
</dbReference>
<dbReference type="PANTHER" id="PTHR43884:SF12">
    <property type="entry name" value="ISOVALERYL-COA DEHYDROGENASE, MITOCHONDRIAL-RELATED"/>
    <property type="match status" value="1"/>
</dbReference>
<dbReference type="Pfam" id="PF02771">
    <property type="entry name" value="Acyl-CoA_dh_N"/>
    <property type="match status" value="1"/>
</dbReference>
<dbReference type="GO" id="GO:0050660">
    <property type="term" value="F:flavin adenine dinucleotide binding"/>
    <property type="evidence" value="ECO:0007669"/>
    <property type="project" value="InterPro"/>
</dbReference>
<feature type="domain" description="Acyl-CoA oxidase/dehydrogenase middle" evidence="8">
    <location>
        <begin position="124"/>
        <end position="219"/>
    </location>
</feature>
<evidence type="ECO:0000313" key="11">
    <source>
        <dbReference type="Proteomes" id="UP000317158"/>
    </source>
</evidence>
<dbReference type="Pfam" id="PF02770">
    <property type="entry name" value="Acyl-CoA_dh_M"/>
    <property type="match status" value="1"/>
</dbReference>
<proteinExistence type="inferred from homology"/>
<evidence type="ECO:0000256" key="6">
    <source>
        <dbReference type="RuleBase" id="RU362125"/>
    </source>
</evidence>
<dbReference type="InterPro" id="IPR036250">
    <property type="entry name" value="AcylCo_DH-like_C"/>
</dbReference>
<dbReference type="Gene3D" id="2.40.110.10">
    <property type="entry name" value="Butyryl-CoA Dehydrogenase, subunit A, domain 2"/>
    <property type="match status" value="1"/>
</dbReference>
<evidence type="ECO:0000256" key="3">
    <source>
        <dbReference type="ARBA" id="ARBA00022630"/>
    </source>
</evidence>
<dbReference type="InterPro" id="IPR037069">
    <property type="entry name" value="AcylCoA_DH/ox_N_sf"/>
</dbReference>
<feature type="domain" description="Acyl-CoA dehydrogenase/oxidase C-terminal" evidence="7">
    <location>
        <begin position="231"/>
        <end position="379"/>
    </location>
</feature>
<evidence type="ECO:0000259" key="8">
    <source>
        <dbReference type="Pfam" id="PF02770"/>
    </source>
</evidence>
<name>A0A520KQK4_METT2</name>
<comment type="caution">
    <text evidence="10">The sequence shown here is derived from an EMBL/GenBank/DDBJ whole genome shotgun (WGS) entry which is preliminary data.</text>
</comment>
<evidence type="ECO:0000256" key="5">
    <source>
        <dbReference type="ARBA" id="ARBA00023002"/>
    </source>
</evidence>
<dbReference type="InterPro" id="IPR046373">
    <property type="entry name" value="Acyl-CoA_Oxase/DH_mid-dom_sf"/>
</dbReference>
<evidence type="ECO:0000259" key="7">
    <source>
        <dbReference type="Pfam" id="PF00441"/>
    </source>
</evidence>
<dbReference type="InterPro" id="IPR009100">
    <property type="entry name" value="AcylCoA_DH/oxidase_NM_dom_sf"/>
</dbReference>
<dbReference type="InterPro" id="IPR013786">
    <property type="entry name" value="AcylCoA_DH/ox_N"/>
</dbReference>
<sequence length="383" mass="42802">MEFKLTEEQQDIVNAVREFAEKEFDIDYARECDQQHKKPVELFKKAADNGFICVHFPEEYGGQGLGWFENALIVETLCRVDSTLGTATFLPKFASELILLYGNEEQKNKYLPKVTSGEWISSGMFTEPNHGSDIATSDTTAVLKNGNLVINGTKTFITNGELAYFGTTLAQTQEGAKHRGQSMIIIDDLQNRNGVSITDVGLKFGIRSSSTCEIAFSDVEVPEENLLGEKNKGFYQAMNFFNESRIEIAAQALGIAECAFDKTLSYIRERKQFGVPIGSFQALQFRVADMAAKIDAAKLLVYRAAWKADYDKPDPVFTAMAKRFASRVAVEVADEAMQMHGGYGYMAEYDVERVYRDAKITEIYEGTSEVQRMVIANNIIGKL</sequence>
<dbReference type="PROSITE" id="PS00073">
    <property type="entry name" value="ACYL_COA_DH_2"/>
    <property type="match status" value="1"/>
</dbReference>
<dbReference type="InterPro" id="IPR006089">
    <property type="entry name" value="Acyl-CoA_DH_CS"/>
</dbReference>
<dbReference type="InterPro" id="IPR009075">
    <property type="entry name" value="AcylCo_DH/oxidase_C"/>
</dbReference>
<gene>
    <name evidence="10" type="ORF">EF806_06350</name>
</gene>
<organism evidence="10 11">
    <name type="scientific">Methanoliparum thermophilum</name>
    <dbReference type="NCBI Taxonomy" id="2491083"/>
    <lineage>
        <taxon>Archaea</taxon>
        <taxon>Methanobacteriati</taxon>
        <taxon>Methanobacteriota</taxon>
        <taxon>Candidatus Methanoliparia</taxon>
        <taxon>Candidatus Methanoliparales</taxon>
        <taxon>Candidatus Methanoliparaceae</taxon>
        <taxon>Candidatus Methanoliparum</taxon>
    </lineage>
</organism>
<dbReference type="Gene3D" id="1.10.540.10">
    <property type="entry name" value="Acyl-CoA dehydrogenase/oxidase, N-terminal domain"/>
    <property type="match status" value="1"/>
</dbReference>
<keyword evidence="4 6" id="KW-0274">FAD</keyword>
<dbReference type="SUPFAM" id="SSF47203">
    <property type="entry name" value="Acyl-CoA dehydrogenase C-terminal domain-like"/>
    <property type="match status" value="1"/>
</dbReference>
<dbReference type="EMBL" id="RXIF01000012">
    <property type="protein sequence ID" value="RZN63850.1"/>
    <property type="molecule type" value="Genomic_DNA"/>
</dbReference>
<reference evidence="10 11" key="1">
    <citation type="journal article" date="2019" name="Nat. Microbiol.">
        <title>Wide diversity of methane and short-chain alkane metabolisms in uncultured archaea.</title>
        <authorList>
            <person name="Borrel G."/>
            <person name="Adam P.S."/>
            <person name="McKay L.J."/>
            <person name="Chen L.X."/>
            <person name="Sierra-Garcia I.N."/>
            <person name="Sieber C.M."/>
            <person name="Letourneur Q."/>
            <person name="Ghozlane A."/>
            <person name="Andersen G.L."/>
            <person name="Li W.J."/>
            <person name="Hallam S.J."/>
            <person name="Muyzer G."/>
            <person name="de Oliveira V.M."/>
            <person name="Inskeep W.P."/>
            <person name="Banfield J.F."/>
            <person name="Gribaldo S."/>
        </authorList>
    </citation>
    <scope>NUCLEOTIDE SEQUENCE [LARGE SCALE GENOMIC DNA]</scope>
    <source>
        <strain evidence="10">NM1a</strain>
    </source>
</reference>
<dbReference type="InterPro" id="IPR006091">
    <property type="entry name" value="Acyl-CoA_Oxase/DH_mid-dom"/>
</dbReference>
<keyword evidence="5 6" id="KW-0560">Oxidoreductase</keyword>
<dbReference type="PANTHER" id="PTHR43884">
    <property type="entry name" value="ACYL-COA DEHYDROGENASE"/>
    <property type="match status" value="1"/>
</dbReference>
<dbReference type="SUPFAM" id="SSF56645">
    <property type="entry name" value="Acyl-CoA dehydrogenase NM domain-like"/>
    <property type="match status" value="1"/>
</dbReference>
<dbReference type="AlphaFoldDB" id="A0A520KQK4"/>